<feature type="transmembrane region" description="Helical" evidence="4">
    <location>
        <begin position="74"/>
        <end position="94"/>
    </location>
</feature>
<keyword evidence="2 3" id="KW-0067">ATP-binding</keyword>
<evidence type="ECO:0000313" key="7">
    <source>
        <dbReference type="Proteomes" id="UP001500831"/>
    </source>
</evidence>
<evidence type="ECO:0000259" key="5">
    <source>
        <dbReference type="PROSITE" id="PS50901"/>
    </source>
</evidence>
<reference evidence="6 7" key="1">
    <citation type="journal article" date="2019" name="Int. J. Syst. Evol. Microbiol.">
        <title>The Global Catalogue of Microorganisms (GCM) 10K type strain sequencing project: providing services to taxonomists for standard genome sequencing and annotation.</title>
        <authorList>
            <consortium name="The Broad Institute Genomics Platform"/>
            <consortium name="The Broad Institute Genome Sequencing Center for Infectious Disease"/>
            <person name="Wu L."/>
            <person name="Ma J."/>
        </authorList>
    </citation>
    <scope>NUCLEOTIDE SEQUENCE [LARGE SCALE GENOMIC DNA]</scope>
    <source>
        <strain evidence="6 7">JCM 6242</strain>
    </source>
</reference>
<sequence>MLRRLPGDEVRGLVSTTPDTAVVFRPAVVHTPAIVTVLISLGRLVAGLIRTVLAHPIATVVVAVPGVTWTRYGWLATVIVVTVPGSVLAGWAVADRPLFDRWVGLRLLAFWRLIWIYRRHWHPVMTISGLARHVHDRDYLPRLVRVTCTSWADLITVRMLTGQSVKDWADRIEHLAHGFGATSCRVTVARAGLLTLTFPRRDPLAVPLPAVPIPDEVSVGPVEIGRCEDGTPWRLKVHGTHVLIAGATGAGKGSVIWSTVRGLLPAVRAGLVQIWALDPKLMELSFGRALFGGRYAADPERCAELLEAAVKTMQERAGRFSGVRRDHVPTVEDPFILVVVDEVAFLTAYQADKGLKLRITAALATLTTQGRAVGVGVLAALQDPRKDVLSIRNLFPDKIALRLDESEQVDMVLGGGARDRGALADRISPRPDLGAGVAYVRLETSPDPVRVRAAYVSDTDIRDMAATFTTDALDREEAR</sequence>
<accession>A0ABN3VZN0</accession>
<protein>
    <submittedName>
        <fullName evidence="6">FtsK/SpoIIIE domain-containing protein</fullName>
    </submittedName>
</protein>
<feature type="binding site" evidence="3">
    <location>
        <begin position="246"/>
        <end position="253"/>
    </location>
    <ligand>
        <name>ATP</name>
        <dbReference type="ChEBI" id="CHEBI:30616"/>
    </ligand>
</feature>
<dbReference type="EMBL" id="BAAAVI010000024">
    <property type="protein sequence ID" value="GAA2876046.1"/>
    <property type="molecule type" value="Genomic_DNA"/>
</dbReference>
<dbReference type="InterPro" id="IPR050206">
    <property type="entry name" value="FtsK/SpoIIIE/SftA"/>
</dbReference>
<keyword evidence="4" id="KW-1133">Transmembrane helix</keyword>
<dbReference type="Gene3D" id="3.40.50.300">
    <property type="entry name" value="P-loop containing nucleotide triphosphate hydrolases"/>
    <property type="match status" value="1"/>
</dbReference>
<dbReference type="RefSeq" id="WP_344972930.1">
    <property type="nucleotide sequence ID" value="NZ_BAAAVI010000024.1"/>
</dbReference>
<feature type="transmembrane region" description="Helical" evidence="4">
    <location>
        <begin position="48"/>
        <end position="68"/>
    </location>
</feature>
<keyword evidence="4" id="KW-0472">Membrane</keyword>
<evidence type="ECO:0000256" key="3">
    <source>
        <dbReference type="PROSITE-ProRule" id="PRU00289"/>
    </source>
</evidence>
<keyword evidence="1 3" id="KW-0547">Nucleotide-binding</keyword>
<dbReference type="PANTHER" id="PTHR22683">
    <property type="entry name" value="SPORULATION PROTEIN RELATED"/>
    <property type="match status" value="1"/>
</dbReference>
<evidence type="ECO:0000313" key="6">
    <source>
        <dbReference type="EMBL" id="GAA2876046.1"/>
    </source>
</evidence>
<dbReference type="Proteomes" id="UP001500831">
    <property type="component" value="Unassembled WGS sequence"/>
</dbReference>
<evidence type="ECO:0000256" key="4">
    <source>
        <dbReference type="SAM" id="Phobius"/>
    </source>
</evidence>
<feature type="transmembrane region" description="Helical" evidence="4">
    <location>
        <begin position="20"/>
        <end position="41"/>
    </location>
</feature>
<gene>
    <name evidence="6" type="ORF">GCM10010517_37110</name>
</gene>
<evidence type="ECO:0000256" key="1">
    <source>
        <dbReference type="ARBA" id="ARBA00022741"/>
    </source>
</evidence>
<keyword evidence="7" id="KW-1185">Reference proteome</keyword>
<dbReference type="PANTHER" id="PTHR22683:SF41">
    <property type="entry name" value="DNA TRANSLOCASE FTSK"/>
    <property type="match status" value="1"/>
</dbReference>
<proteinExistence type="predicted"/>
<evidence type="ECO:0000256" key="2">
    <source>
        <dbReference type="ARBA" id="ARBA00022840"/>
    </source>
</evidence>
<dbReference type="PROSITE" id="PS50901">
    <property type="entry name" value="FTSK"/>
    <property type="match status" value="1"/>
</dbReference>
<keyword evidence="4" id="KW-0812">Transmembrane</keyword>
<dbReference type="InterPro" id="IPR027417">
    <property type="entry name" value="P-loop_NTPase"/>
</dbReference>
<dbReference type="SUPFAM" id="SSF52540">
    <property type="entry name" value="P-loop containing nucleoside triphosphate hydrolases"/>
    <property type="match status" value="1"/>
</dbReference>
<name>A0ABN3VZN0_9ACTN</name>
<dbReference type="Pfam" id="PF01580">
    <property type="entry name" value="FtsK_SpoIIIE"/>
    <property type="match status" value="1"/>
</dbReference>
<organism evidence="6 7">
    <name type="scientific">Streptosporangium fragile</name>
    <dbReference type="NCBI Taxonomy" id="46186"/>
    <lineage>
        <taxon>Bacteria</taxon>
        <taxon>Bacillati</taxon>
        <taxon>Actinomycetota</taxon>
        <taxon>Actinomycetes</taxon>
        <taxon>Streptosporangiales</taxon>
        <taxon>Streptosporangiaceae</taxon>
        <taxon>Streptosporangium</taxon>
    </lineage>
</organism>
<comment type="caution">
    <text evidence="6">The sequence shown here is derived from an EMBL/GenBank/DDBJ whole genome shotgun (WGS) entry which is preliminary data.</text>
</comment>
<feature type="domain" description="FtsK" evidence="5">
    <location>
        <begin position="230"/>
        <end position="410"/>
    </location>
</feature>
<dbReference type="InterPro" id="IPR002543">
    <property type="entry name" value="FtsK_dom"/>
</dbReference>